<evidence type="ECO:0000256" key="17">
    <source>
        <dbReference type="ARBA" id="ARBA00023242"/>
    </source>
</evidence>
<dbReference type="GO" id="GO:0006265">
    <property type="term" value="P:DNA topological change"/>
    <property type="evidence" value="ECO:0007669"/>
    <property type="project" value="UniProtKB-UniRule"/>
</dbReference>
<evidence type="ECO:0000256" key="19">
    <source>
        <dbReference type="RuleBase" id="RU362094"/>
    </source>
</evidence>
<dbReference type="Pfam" id="PF01751">
    <property type="entry name" value="Toprim"/>
    <property type="match status" value="1"/>
</dbReference>
<keyword evidence="12 19" id="KW-0067">ATP-binding</keyword>
<evidence type="ECO:0000256" key="2">
    <source>
        <dbReference type="ARBA" id="ARBA00001913"/>
    </source>
</evidence>
<dbReference type="GO" id="GO:0003918">
    <property type="term" value="F:DNA topoisomerase type II (double strand cut, ATP-hydrolyzing) activity"/>
    <property type="evidence" value="ECO:0007669"/>
    <property type="project" value="UniProtKB-UniRule"/>
</dbReference>
<dbReference type="FunFam" id="3.40.50.670:FF:000001">
    <property type="entry name" value="DNA topoisomerase 2"/>
    <property type="match status" value="2"/>
</dbReference>
<dbReference type="InterPro" id="IPR003594">
    <property type="entry name" value="HATPase_dom"/>
</dbReference>
<keyword evidence="11 19" id="KW-0547">Nucleotide-binding</keyword>
<dbReference type="InterPro" id="IPR001154">
    <property type="entry name" value="TopoII_euk"/>
</dbReference>
<dbReference type="InterPro" id="IPR013758">
    <property type="entry name" value="Topo_IIA_A/C_ab"/>
</dbReference>
<evidence type="ECO:0000256" key="18">
    <source>
        <dbReference type="PROSITE-ProRule" id="PRU01384"/>
    </source>
</evidence>
<feature type="region of interest" description="Disordered" evidence="20">
    <location>
        <begin position="1304"/>
        <end position="1429"/>
    </location>
</feature>
<proteinExistence type="inferred from homology"/>
<keyword evidence="16 18" id="KW-0413">Isomerase</keyword>
<dbReference type="SMART" id="SM00434">
    <property type="entry name" value="TOP4c"/>
    <property type="match status" value="1"/>
</dbReference>
<dbReference type="InterPro" id="IPR013506">
    <property type="entry name" value="Topo_IIA_bsu_dom2"/>
</dbReference>
<feature type="domain" description="Toprim" evidence="21">
    <location>
        <begin position="441"/>
        <end position="555"/>
    </location>
</feature>
<dbReference type="SMART" id="SM00387">
    <property type="entry name" value="HATPase_c"/>
    <property type="match status" value="1"/>
</dbReference>
<dbReference type="SUPFAM" id="SSF55874">
    <property type="entry name" value="ATPase domain of HSP90 chaperone/DNA topoisomerase II/histidine kinase"/>
    <property type="match status" value="1"/>
</dbReference>
<keyword evidence="14 18" id="KW-0799">Topoisomerase</keyword>
<evidence type="ECO:0000256" key="3">
    <source>
        <dbReference type="ARBA" id="ARBA00001946"/>
    </source>
</evidence>
<feature type="compositionally biased region" description="Acidic residues" evidence="20">
    <location>
        <begin position="1358"/>
        <end position="1378"/>
    </location>
</feature>
<keyword evidence="24" id="KW-1185">Reference proteome</keyword>
<evidence type="ECO:0000256" key="7">
    <source>
        <dbReference type="ARBA" id="ARBA00012895"/>
    </source>
</evidence>
<keyword evidence="15 18" id="KW-0238">DNA-binding</keyword>
<dbReference type="GO" id="GO:0000712">
    <property type="term" value="P:resolution of meiotic recombination intermediates"/>
    <property type="evidence" value="ECO:0007669"/>
    <property type="project" value="TreeGrafter"/>
</dbReference>
<evidence type="ECO:0000256" key="15">
    <source>
        <dbReference type="ARBA" id="ARBA00023125"/>
    </source>
</evidence>
<dbReference type="Gene3D" id="1.10.268.10">
    <property type="entry name" value="Topoisomerase, domain 3"/>
    <property type="match status" value="1"/>
</dbReference>
<dbReference type="PRINTS" id="PR00418">
    <property type="entry name" value="TPI2FAMILY"/>
</dbReference>
<dbReference type="Pfam" id="PF02518">
    <property type="entry name" value="HATPase_c"/>
    <property type="match status" value="1"/>
</dbReference>
<dbReference type="Gene3D" id="3.30.1360.40">
    <property type="match status" value="1"/>
</dbReference>
<dbReference type="EC" id="5.6.2.2" evidence="7 19"/>
<evidence type="ECO:0000313" key="23">
    <source>
        <dbReference type="EMBL" id="CAB4252518.1"/>
    </source>
</evidence>
<dbReference type="InterPro" id="IPR036890">
    <property type="entry name" value="HATPase_C_sf"/>
</dbReference>
<dbReference type="GO" id="GO:0005524">
    <property type="term" value="F:ATP binding"/>
    <property type="evidence" value="ECO:0007669"/>
    <property type="project" value="UniProtKB-UniRule"/>
</dbReference>
<dbReference type="PROSITE" id="PS50880">
    <property type="entry name" value="TOPRIM"/>
    <property type="match status" value="1"/>
</dbReference>
<evidence type="ECO:0000256" key="9">
    <source>
        <dbReference type="ARBA" id="ARBA00022553"/>
    </source>
</evidence>
<dbReference type="PRINTS" id="PR01158">
    <property type="entry name" value="TOPISMRASEII"/>
</dbReference>
<dbReference type="CDD" id="cd00187">
    <property type="entry name" value="TOP4c"/>
    <property type="match status" value="1"/>
</dbReference>
<comment type="function">
    <text evidence="19">Control of topological states of DNA by transient breakage and subsequent rejoining of DNA strands. Topoisomerase II makes double-strand breaks.</text>
</comment>
<dbReference type="Pfam" id="PF00521">
    <property type="entry name" value="DNA_topoisoIV"/>
    <property type="match status" value="1"/>
</dbReference>
<comment type="subunit">
    <text evidence="6 19">Homodimer.</text>
</comment>
<dbReference type="Gene3D" id="3.30.1490.30">
    <property type="match status" value="1"/>
</dbReference>
<feature type="compositionally biased region" description="Polar residues" evidence="20">
    <location>
        <begin position="1312"/>
        <end position="1326"/>
    </location>
</feature>
<dbReference type="GO" id="GO:0000819">
    <property type="term" value="P:sister chromatid segregation"/>
    <property type="evidence" value="ECO:0007669"/>
    <property type="project" value="TreeGrafter"/>
</dbReference>
<dbReference type="Gene3D" id="3.90.199.10">
    <property type="entry name" value="Topoisomerase II, domain 5"/>
    <property type="match status" value="1"/>
</dbReference>
<feature type="compositionally biased region" description="Basic and acidic residues" evidence="20">
    <location>
        <begin position="1171"/>
        <end position="1180"/>
    </location>
</feature>
<comment type="caution">
    <text evidence="23">The sequence shown here is derived from an EMBL/GenBank/DDBJ whole genome shotgun (WGS) entry which is preliminary data.</text>
</comment>
<evidence type="ECO:0000256" key="10">
    <source>
        <dbReference type="ARBA" id="ARBA00022723"/>
    </source>
</evidence>
<dbReference type="InterPro" id="IPR013757">
    <property type="entry name" value="Topo_IIA_A_a_sf"/>
</dbReference>
<feature type="compositionally biased region" description="Basic and acidic residues" evidence="20">
    <location>
        <begin position="1191"/>
        <end position="1200"/>
    </location>
</feature>
<dbReference type="SMART" id="SM00433">
    <property type="entry name" value="TOP2c"/>
    <property type="match status" value="1"/>
</dbReference>
<dbReference type="InterPro" id="IPR034157">
    <property type="entry name" value="TOPRIM_TopoII"/>
</dbReference>
<dbReference type="CDD" id="cd16930">
    <property type="entry name" value="HATPase_TopII-like"/>
    <property type="match status" value="1"/>
</dbReference>
<evidence type="ECO:0000256" key="5">
    <source>
        <dbReference type="ARBA" id="ARBA00011080"/>
    </source>
</evidence>
<feature type="region of interest" description="Disordered" evidence="20">
    <location>
        <begin position="1171"/>
        <end position="1209"/>
    </location>
</feature>
<evidence type="ECO:0000313" key="24">
    <source>
        <dbReference type="Proteomes" id="UP000644660"/>
    </source>
</evidence>
<evidence type="ECO:0000256" key="1">
    <source>
        <dbReference type="ARBA" id="ARBA00000185"/>
    </source>
</evidence>
<dbReference type="Pfam" id="PF00204">
    <property type="entry name" value="DNA_gyraseB"/>
    <property type="match status" value="1"/>
</dbReference>
<feature type="compositionally biased region" description="Acidic residues" evidence="20">
    <location>
        <begin position="1075"/>
        <end position="1084"/>
    </location>
</feature>
<dbReference type="CDD" id="cd03365">
    <property type="entry name" value="TOPRIM_TopoIIA"/>
    <property type="match status" value="1"/>
</dbReference>
<comment type="catalytic activity">
    <reaction evidence="1 18 19">
        <text>ATP-dependent breakage, passage and rejoining of double-stranded DNA.</text>
        <dbReference type="EC" id="5.6.2.2"/>
    </reaction>
</comment>
<dbReference type="SUPFAM" id="SSF56719">
    <property type="entry name" value="Type II DNA topoisomerase"/>
    <property type="match status" value="1"/>
</dbReference>
<evidence type="ECO:0000256" key="8">
    <source>
        <dbReference type="ARBA" id="ARBA00019635"/>
    </source>
</evidence>
<dbReference type="RefSeq" id="XP_041404556.1">
    <property type="nucleotide sequence ID" value="XM_041548622.1"/>
</dbReference>
<dbReference type="PANTHER" id="PTHR10169:SF38">
    <property type="entry name" value="DNA TOPOISOMERASE 2"/>
    <property type="match status" value="1"/>
</dbReference>
<keyword evidence="10" id="KW-0479">Metal-binding</keyword>
<feature type="compositionally biased region" description="Acidic residues" evidence="20">
    <location>
        <begin position="1398"/>
        <end position="1422"/>
    </location>
</feature>
<feature type="compositionally biased region" description="Polar residues" evidence="20">
    <location>
        <begin position="1247"/>
        <end position="1262"/>
    </location>
</feature>
<organism evidence="23 24">
    <name type="scientific">Maudiozyma barnettii</name>
    <dbReference type="NCBI Taxonomy" id="61262"/>
    <lineage>
        <taxon>Eukaryota</taxon>
        <taxon>Fungi</taxon>
        <taxon>Dikarya</taxon>
        <taxon>Ascomycota</taxon>
        <taxon>Saccharomycotina</taxon>
        <taxon>Saccharomycetes</taxon>
        <taxon>Saccharomycetales</taxon>
        <taxon>Saccharomycetaceae</taxon>
        <taxon>Maudiozyma</taxon>
    </lineage>
</organism>
<sequence length="1429" mass="164330">MSRAQKTATERYQKISQLEHILKRPDTYIGSVEFHEQEQWIFDETTECLVEKQVKIVPGLFKIFDEILVNAADNKVRDSSMKKIEVTITPEENLIEVKNDGKSIPIEIHQKEKIYIPELIFGHLLTSSNYDDEEKKVTGGRNGYGAKLCNIFSKEFILETADPKKGKKYVQIWENNMNVCKPPTITSYKKGPSYTKVSFKPDLARFNMEVLDDDILGVMRRRVYDINGSVRDISVSLNGKALKIRNFKNYVELYLKSLEKMKQINNNQDATKQDTPTILYEKISDRWEVAFAVSDISFQQISFVNSIATTSGGTHVNYVADQIVKKVGDYFKKKKKRIKPFQIKNNIFIFINCLIENPAFTSQTKEQLTTRVKDFGSRCEISNDYINKILKTDLATRIFDAADENDAKALKQSDGSRKSRITEYPKLEDANKAGTKDGHKCTLILTEGDSALSLAVLGLAVVGRDHYGCYPLRGKMLNVREASADQILKNAEIQAIKKIMGLQHRKKYEDTQSLRYGHLMIMTDQDHDGSHIKGLIINFIESSFPGLLDIPGFLVEFITPIVKVTITKPKKQSIAFYNMPDYEQWREEESYKYSWKQKYYKGLGTSQGNEVREYFADLDKHLKTFHALEGNDKDLIDLAFSKKKADDRKEWLRQYEPGTVLDPNLTEIPISDFINKELILFSLADNVRSIPNILDGLKPGQRKVMFGSFKRNLRTEIKVSQLAPYVSEATAYHHGEQSLEQTIIGLAQNFVGTNNIYMLMPNGAFGTRATGGKDAAASRYIYTELNKLTRKIFHPADDPLFNYLQDDEKTVEPEWYLPIIPMVLVNGSEGIGTGWSTNIPSFNPDDIVRNIRHLMDDEELEPLYPWFRGWTGTVEIVEKQRYRMYGRIEQVGPNKLEITELPAKTWTSTIKEYLLLGISGNERNKPWIKDMEEQHSHDIKFIITLTDEEMKKTKKVGFYERFKLISPISMLNMVGFNSHGKINRYNDPNDILTEFYYVRLEYYQKRKDYLTEILQWELEKLSYQVKFIKMIVDKQLTVTNKPRKQIMGEFETLGFPRFNKKGKPYYGPIESNEKADDEDTEENNESNNNNLEEGNDTVNGPEETYGTFEYLLGMRIWSLTKERYDKLMKQQQEKQTELESLLKLSAKDIWNNDLDEFSKAYDEFIKLDQEMREGESENKKSKASAKRKRGRNDEDFDPNKKKPKRRLTKKIKEEANFKRVLLKPKAVVKPKRVLKIKTEAVTKEDSTVQSEAPLTTGQNTPELTADAGKNATIFDNVVKKEEPASGISAFTSKFKKITDVFDKMDTKEVENTAETSTKEGQYTTDSSSKDEQATLVDTTEKSTAKKDSPKKSKKSVELSDESDLEILSDAQDDDNDEEIQPRKRNSRARTPKKSYVEEAIELSDDSFIDDDDENDEVADDSDASFGFDQ</sequence>
<dbReference type="FunFam" id="3.30.565.10:FF:000004">
    <property type="entry name" value="DNA topoisomerase 2"/>
    <property type="match status" value="1"/>
</dbReference>
<dbReference type="InterPro" id="IPR031660">
    <property type="entry name" value="TOPRIM_C"/>
</dbReference>
<dbReference type="FunFam" id="3.30.1360.40:FF:000011">
    <property type="entry name" value="DNA topoisomerase 2"/>
    <property type="match status" value="1"/>
</dbReference>
<dbReference type="PANTHER" id="PTHR10169">
    <property type="entry name" value="DNA TOPOISOMERASE/GYRASE"/>
    <property type="match status" value="1"/>
</dbReference>
<evidence type="ECO:0000256" key="11">
    <source>
        <dbReference type="ARBA" id="ARBA00022741"/>
    </source>
</evidence>
<comment type="cofactor">
    <cofactor evidence="2">
        <name>Ca(2+)</name>
        <dbReference type="ChEBI" id="CHEBI:29108"/>
    </cofactor>
</comment>
<comment type="cofactor">
    <cofactor evidence="3">
        <name>Mg(2+)</name>
        <dbReference type="ChEBI" id="CHEBI:18420"/>
    </cofactor>
</comment>
<keyword evidence="13" id="KW-0460">Magnesium</keyword>
<keyword evidence="17" id="KW-0539">Nucleus</keyword>
<dbReference type="InterPro" id="IPR020568">
    <property type="entry name" value="Ribosomal_Su5_D2-typ_SF"/>
</dbReference>
<comment type="similarity">
    <text evidence="5 19">Belongs to the type II topoisomerase family.</text>
</comment>
<name>A0A8H2VC40_9SACH</name>
<dbReference type="FunFam" id="3.90.199.10:FF:000002">
    <property type="entry name" value="DNA topoisomerase 2"/>
    <property type="match status" value="1"/>
</dbReference>
<feature type="compositionally biased region" description="Basic residues" evidence="20">
    <location>
        <begin position="1181"/>
        <end position="1190"/>
    </location>
</feature>
<evidence type="ECO:0000259" key="21">
    <source>
        <dbReference type="PROSITE" id="PS50880"/>
    </source>
</evidence>
<keyword evidence="9" id="KW-0597">Phosphoprotein</keyword>
<dbReference type="InterPro" id="IPR018522">
    <property type="entry name" value="TopoIIA_CS"/>
</dbReference>
<evidence type="ECO:0000259" key="22">
    <source>
        <dbReference type="PROSITE" id="PS52040"/>
    </source>
</evidence>
<gene>
    <name evidence="23" type="ORF">KABA2_01S15466</name>
</gene>
<dbReference type="InterPro" id="IPR013759">
    <property type="entry name" value="Topo_IIA_B_C"/>
</dbReference>
<accession>A0A8H2VC40</accession>
<feature type="active site" description="O-(5'-phospho-DNA)-tyrosine intermediate" evidence="18">
    <location>
        <position position="780"/>
    </location>
</feature>
<reference evidence="23 24" key="1">
    <citation type="submission" date="2020-05" db="EMBL/GenBank/DDBJ databases">
        <authorList>
            <person name="Casaregola S."/>
            <person name="Devillers H."/>
            <person name="Grondin C."/>
        </authorList>
    </citation>
    <scope>NUCLEOTIDE SEQUENCE [LARGE SCALE GENOMIC DNA]</scope>
    <source>
        <strain evidence="23 24">CLIB 1767</strain>
    </source>
</reference>
<evidence type="ECO:0000256" key="4">
    <source>
        <dbReference type="ARBA" id="ARBA00004123"/>
    </source>
</evidence>
<feature type="domain" description="Topo IIA-type catalytic" evidence="22">
    <location>
        <begin position="690"/>
        <end position="1154"/>
    </location>
</feature>
<feature type="compositionally biased region" description="Basic residues" evidence="20">
    <location>
        <begin position="1382"/>
        <end position="1392"/>
    </location>
</feature>
<dbReference type="GO" id="GO:0003677">
    <property type="term" value="F:DNA binding"/>
    <property type="evidence" value="ECO:0007669"/>
    <property type="project" value="UniProtKB-UniRule"/>
</dbReference>
<evidence type="ECO:0000256" key="13">
    <source>
        <dbReference type="ARBA" id="ARBA00022842"/>
    </source>
</evidence>
<dbReference type="InterPro" id="IPR013760">
    <property type="entry name" value="Topo_IIA-like_dom_sf"/>
</dbReference>
<dbReference type="CDD" id="cd03481">
    <property type="entry name" value="TopoIIA_Trans_ScTopoIIA"/>
    <property type="match status" value="1"/>
</dbReference>
<dbReference type="InterPro" id="IPR002205">
    <property type="entry name" value="Topo_IIA_dom_A"/>
</dbReference>
<feature type="region of interest" description="Disordered" evidence="20">
    <location>
        <begin position="1066"/>
        <end position="1103"/>
    </location>
</feature>
<comment type="subcellular location">
    <subcellularLocation>
        <location evidence="4">Nucleus</location>
    </subcellularLocation>
</comment>
<dbReference type="InterPro" id="IPR006171">
    <property type="entry name" value="TOPRIM_dom"/>
</dbReference>
<dbReference type="InterPro" id="IPR001241">
    <property type="entry name" value="Topo_IIA"/>
</dbReference>
<dbReference type="GO" id="GO:0005634">
    <property type="term" value="C:nucleus"/>
    <property type="evidence" value="ECO:0007669"/>
    <property type="project" value="UniProtKB-SubCell"/>
</dbReference>
<dbReference type="Pfam" id="PF16898">
    <property type="entry name" value="TOPRIM_C"/>
    <property type="match status" value="1"/>
</dbReference>
<evidence type="ECO:0000256" key="16">
    <source>
        <dbReference type="ARBA" id="ARBA00023235"/>
    </source>
</evidence>
<dbReference type="InterPro" id="IPR014721">
    <property type="entry name" value="Ribsml_uS5_D2-typ_fold_subgr"/>
</dbReference>
<dbReference type="FunFam" id="3.30.1490.30:FF:000001">
    <property type="entry name" value="DNA topoisomerase 2"/>
    <property type="match status" value="1"/>
</dbReference>
<dbReference type="EMBL" id="CAEFZW010000001">
    <property type="protein sequence ID" value="CAB4252518.1"/>
    <property type="molecule type" value="Genomic_DNA"/>
</dbReference>
<dbReference type="GeneID" id="64855647"/>
<dbReference type="Proteomes" id="UP000644660">
    <property type="component" value="Unassembled WGS sequence"/>
</dbReference>
<evidence type="ECO:0000256" key="12">
    <source>
        <dbReference type="ARBA" id="ARBA00022840"/>
    </source>
</evidence>
<dbReference type="Gene3D" id="3.40.50.670">
    <property type="match status" value="1"/>
</dbReference>
<evidence type="ECO:0000256" key="14">
    <source>
        <dbReference type="ARBA" id="ARBA00023029"/>
    </source>
</evidence>
<dbReference type="SUPFAM" id="SSF54211">
    <property type="entry name" value="Ribosomal protein S5 domain 2-like"/>
    <property type="match status" value="1"/>
</dbReference>
<dbReference type="Gene3D" id="3.30.230.10">
    <property type="match status" value="1"/>
</dbReference>
<feature type="region of interest" description="Disordered" evidence="20">
    <location>
        <begin position="1241"/>
        <end position="1267"/>
    </location>
</feature>
<evidence type="ECO:0000256" key="20">
    <source>
        <dbReference type="SAM" id="MobiDB-lite"/>
    </source>
</evidence>
<dbReference type="InterPro" id="IPR050634">
    <property type="entry name" value="DNA_Topoisomerase_II"/>
</dbReference>
<dbReference type="FunFam" id="3.30.230.10:FF:000079">
    <property type="entry name" value="DNA topoisomerase 2"/>
    <property type="match status" value="1"/>
</dbReference>
<dbReference type="GO" id="GO:0046872">
    <property type="term" value="F:metal ion binding"/>
    <property type="evidence" value="ECO:0007669"/>
    <property type="project" value="UniProtKB-KW"/>
</dbReference>
<feature type="compositionally biased region" description="Basic and acidic residues" evidence="20">
    <location>
        <begin position="1327"/>
        <end position="1357"/>
    </location>
</feature>
<dbReference type="PROSITE" id="PS52040">
    <property type="entry name" value="TOPO_IIA"/>
    <property type="match status" value="1"/>
</dbReference>
<evidence type="ECO:0000256" key="6">
    <source>
        <dbReference type="ARBA" id="ARBA00011738"/>
    </source>
</evidence>
<dbReference type="OrthoDB" id="276498at2759"/>
<protein>
    <recommendedName>
        <fullName evidence="8 19">DNA topoisomerase 2</fullName>
        <ecNumber evidence="7 19">5.6.2.2</ecNumber>
    </recommendedName>
</protein>
<dbReference type="Gene3D" id="3.30.565.10">
    <property type="entry name" value="Histidine kinase-like ATPase, C-terminal domain"/>
    <property type="match status" value="1"/>
</dbReference>
<dbReference type="PROSITE" id="PS00177">
    <property type="entry name" value="TOPOISOMERASE_II"/>
    <property type="match status" value="1"/>
</dbReference>